<dbReference type="EMBL" id="VWPL01000008">
    <property type="protein sequence ID" value="KAA5602324.1"/>
    <property type="molecule type" value="Genomic_DNA"/>
</dbReference>
<dbReference type="OrthoDB" id="361944at2"/>
<keyword evidence="2" id="KW-1185">Reference proteome</keyword>
<protein>
    <submittedName>
        <fullName evidence="1">3-oxoacyl-ACP synthase</fullName>
    </submittedName>
</protein>
<accession>A0A5M6I297</accession>
<name>A0A5M6I297_9HYPH</name>
<dbReference type="InterPro" id="IPR025528">
    <property type="entry name" value="BrnA_antitoxin"/>
</dbReference>
<dbReference type="AlphaFoldDB" id="A0A5M6I297"/>
<dbReference type="Proteomes" id="UP000323886">
    <property type="component" value="Unassembled WGS sequence"/>
</dbReference>
<organism evidence="1 2">
    <name type="scientific">Blastochloris sulfoviridis</name>
    <dbReference type="NCBI Taxonomy" id="50712"/>
    <lineage>
        <taxon>Bacteria</taxon>
        <taxon>Pseudomonadati</taxon>
        <taxon>Pseudomonadota</taxon>
        <taxon>Alphaproteobacteria</taxon>
        <taxon>Hyphomicrobiales</taxon>
        <taxon>Blastochloridaceae</taxon>
        <taxon>Blastochloris</taxon>
    </lineage>
</organism>
<sequence length="108" mass="12131">MTEAVLIDGNLYVKQPDGSLRPSAGKTDFAKLAAMSEEEIEAAALNDPDALPMTDEQWAEAMKVPRKRYIHLGVDDDVLSWFKSHGRGYQTRINAVLRRYVETHRKAG</sequence>
<proteinExistence type="predicted"/>
<comment type="caution">
    <text evidence="1">The sequence shown here is derived from an EMBL/GenBank/DDBJ whole genome shotgun (WGS) entry which is preliminary data.</text>
</comment>
<dbReference type="Pfam" id="PF14384">
    <property type="entry name" value="BrnA_antitoxin"/>
    <property type="match status" value="1"/>
</dbReference>
<evidence type="ECO:0000313" key="1">
    <source>
        <dbReference type="EMBL" id="KAA5602324.1"/>
    </source>
</evidence>
<gene>
    <name evidence="1" type="ORF">F1193_06390</name>
</gene>
<reference evidence="1 2" key="1">
    <citation type="submission" date="2019-09" db="EMBL/GenBank/DDBJ databases">
        <title>Draft Whole-Genome sequence of Blastochloris sulfoviridis DSM 729.</title>
        <authorList>
            <person name="Meyer T.E."/>
            <person name="Kyndt J.A."/>
        </authorList>
    </citation>
    <scope>NUCLEOTIDE SEQUENCE [LARGE SCALE GENOMIC DNA]</scope>
    <source>
        <strain evidence="1 2">DSM 729</strain>
    </source>
</reference>
<evidence type="ECO:0000313" key="2">
    <source>
        <dbReference type="Proteomes" id="UP000323886"/>
    </source>
</evidence>